<keyword evidence="1" id="KW-0812">Transmembrane</keyword>
<name>A0A3M7RY17_BRAPC</name>
<dbReference type="AlphaFoldDB" id="A0A3M7RY17"/>
<feature type="transmembrane region" description="Helical" evidence="1">
    <location>
        <begin position="67"/>
        <end position="84"/>
    </location>
</feature>
<evidence type="ECO:0000256" key="1">
    <source>
        <dbReference type="SAM" id="Phobius"/>
    </source>
</evidence>
<gene>
    <name evidence="2" type="ORF">BpHYR1_046280</name>
</gene>
<evidence type="ECO:0000313" key="2">
    <source>
        <dbReference type="EMBL" id="RNA28451.1"/>
    </source>
</evidence>
<proteinExistence type="predicted"/>
<protein>
    <submittedName>
        <fullName evidence="2">Uncharacterized protein</fullName>
    </submittedName>
</protein>
<dbReference type="Proteomes" id="UP000276133">
    <property type="component" value="Unassembled WGS sequence"/>
</dbReference>
<keyword evidence="1" id="KW-1133">Transmembrane helix</keyword>
<sequence>MKGNAVSLSRLMLIENEKEEDIIFYEGGEEEREYMDSLQDCRMTYEMHREMSSVDDGEIFRSTRKNIKEMIILVCKYFIFWFFIDLY</sequence>
<keyword evidence="3" id="KW-1185">Reference proteome</keyword>
<accession>A0A3M7RY17</accession>
<reference evidence="2 3" key="1">
    <citation type="journal article" date="2018" name="Sci. Rep.">
        <title>Genomic signatures of local adaptation to the degree of environmental predictability in rotifers.</title>
        <authorList>
            <person name="Franch-Gras L."/>
            <person name="Hahn C."/>
            <person name="Garcia-Roger E.M."/>
            <person name="Carmona M.J."/>
            <person name="Serra M."/>
            <person name="Gomez A."/>
        </authorList>
    </citation>
    <scope>NUCLEOTIDE SEQUENCE [LARGE SCALE GENOMIC DNA]</scope>
    <source>
        <strain evidence="2">HYR1</strain>
    </source>
</reference>
<organism evidence="2 3">
    <name type="scientific">Brachionus plicatilis</name>
    <name type="common">Marine rotifer</name>
    <name type="synonym">Brachionus muelleri</name>
    <dbReference type="NCBI Taxonomy" id="10195"/>
    <lineage>
        <taxon>Eukaryota</taxon>
        <taxon>Metazoa</taxon>
        <taxon>Spiralia</taxon>
        <taxon>Gnathifera</taxon>
        <taxon>Rotifera</taxon>
        <taxon>Eurotatoria</taxon>
        <taxon>Monogononta</taxon>
        <taxon>Pseudotrocha</taxon>
        <taxon>Ploima</taxon>
        <taxon>Brachionidae</taxon>
        <taxon>Brachionus</taxon>
    </lineage>
</organism>
<keyword evidence="1" id="KW-0472">Membrane</keyword>
<dbReference type="EMBL" id="REGN01002393">
    <property type="protein sequence ID" value="RNA28451.1"/>
    <property type="molecule type" value="Genomic_DNA"/>
</dbReference>
<evidence type="ECO:0000313" key="3">
    <source>
        <dbReference type="Proteomes" id="UP000276133"/>
    </source>
</evidence>
<comment type="caution">
    <text evidence="2">The sequence shown here is derived from an EMBL/GenBank/DDBJ whole genome shotgun (WGS) entry which is preliminary data.</text>
</comment>